<keyword evidence="2" id="KW-1185">Reference proteome</keyword>
<dbReference type="EMBL" id="CP090033">
    <property type="protein sequence ID" value="UPK93582.1"/>
    <property type="molecule type" value="Genomic_DNA"/>
</dbReference>
<sequence length="963" mass="107521">MSSTTDPNPSDARPAFIPLEANPQLMTTLIHKLGVSPALGMHDVYSLTDPDLLAFIPRPALALLLVFPVSAAYESHRMAEDSLVDEYRGKGDAEPVLWWPQTIRNACGLMGLLHAVSNGNARNFIEEGSTLDTLIKKSIPLGPDGRARVLEQTPDLATAHKEAASQGDTPAPPAEDDVELHYVCFAKGSDGGLWELDGRRKGPIRRGDLLEDEDVLSSKGLSLGALKFLEREGGDLRFSAVALAGSTLAPHFVKAATLISTGHFPWATLTVLGIARWLLGRGPEHSGLIIGNDASGKTTMLYKLKLGEIVTTIPTIGFNVETLEYPDGGKITLWDVGGCDKIRPLIRHYMQPDRFLIFIQSCGDLDPDRIEFSLEYLRMGLAMMAEQGCRHMFILFNKQDLLPPDKRDSIIKGIRAQIEGEIAPYLGNHDIKILDFPGLCATSGEQLYPAMEEIRQTIQQIKKPAQPDTKAQVAELEKGPSDRELIERVKKANADAVDAESFWASFMDGSLNSWDHYTHLRAGFFVLHDCFARGFGLLECADEFMVHLNRLRQGNPERFRNTAHKTMTIFWLHQIQIAAVNYQVNNGRDKFPDRGEYAEIALSAPWLMNSGLWRSYYSKDMLFTPEARENWHLPDLQPLPTPAQAKVEEEQRDTERPRNDVDRLPRFAFSVVQKTLTSKLRRGGVVKQALEALQSSTIRLRASDPSVSPYSETQAYFWIQIVHAYLRSLETEPSKVSKGTQFEGSVTTLTFEAFKALFDITGDEWRRYYSPSVWQGIPARMGFVNPDKKALPNVFGMPPKAKIDLARSQMVNAVSRRFTKPSGLPPREDLDFWAAVLIDEARLIPEEEVIVANHASLLRFLYQRLGKPSEERSSTVAARTALELCSSMGSTQSMFWVQQVQLCLASGKMTSTFEEFVTANAHLAYEDLPLVYYSPQLWQSAEVKEVYVPPDRHSLSSIVSSGK</sequence>
<reference evidence="1" key="1">
    <citation type="submission" date="2021-11" db="EMBL/GenBank/DDBJ databases">
        <title>Fusarium solani-melongenae Genome sequencing and assembly.</title>
        <authorList>
            <person name="Xie S."/>
            <person name="Huang L."/>
            <person name="Zhang X."/>
        </authorList>
    </citation>
    <scope>NUCLEOTIDE SEQUENCE</scope>
    <source>
        <strain evidence="1">CRI 24-3</strain>
    </source>
</reference>
<evidence type="ECO:0000313" key="2">
    <source>
        <dbReference type="Proteomes" id="UP000830768"/>
    </source>
</evidence>
<name>A0ACD3YX84_FUSSC</name>
<gene>
    <name evidence="1" type="ORF">LCI18_004517</name>
</gene>
<evidence type="ECO:0000313" key="1">
    <source>
        <dbReference type="EMBL" id="UPK93582.1"/>
    </source>
</evidence>
<protein>
    <submittedName>
        <fullName evidence="1">Uncharacterized protein</fullName>
    </submittedName>
</protein>
<dbReference type="Proteomes" id="UP000830768">
    <property type="component" value="Chromosome 4"/>
</dbReference>
<proteinExistence type="predicted"/>
<accession>A0ACD3YX84</accession>
<organism evidence="1 2">
    <name type="scientific">Fusarium solani subsp. cucurbitae</name>
    <name type="common">Neocosmosporum cucurbitae</name>
    <dbReference type="NCBI Taxonomy" id="2747967"/>
    <lineage>
        <taxon>Eukaryota</taxon>
        <taxon>Fungi</taxon>
        <taxon>Dikarya</taxon>
        <taxon>Ascomycota</taxon>
        <taxon>Pezizomycotina</taxon>
        <taxon>Sordariomycetes</taxon>
        <taxon>Hypocreomycetidae</taxon>
        <taxon>Hypocreales</taxon>
        <taxon>Nectriaceae</taxon>
        <taxon>Fusarium</taxon>
        <taxon>Fusarium solani species complex</taxon>
    </lineage>
</organism>